<evidence type="ECO:0000256" key="1">
    <source>
        <dbReference type="SAM" id="MobiDB-lite"/>
    </source>
</evidence>
<protein>
    <submittedName>
        <fullName evidence="2">Uncharacterized protein</fullName>
    </submittedName>
</protein>
<dbReference type="AlphaFoldDB" id="A0A5J9SNE3"/>
<dbReference type="Proteomes" id="UP000324897">
    <property type="component" value="Unassembled WGS sequence"/>
</dbReference>
<evidence type="ECO:0000313" key="2">
    <source>
        <dbReference type="EMBL" id="TVU00503.1"/>
    </source>
</evidence>
<reference evidence="2 3" key="1">
    <citation type="journal article" date="2019" name="Sci. Rep.">
        <title>A high-quality genome of Eragrostis curvula grass provides insights into Poaceae evolution and supports new strategies to enhance forage quality.</title>
        <authorList>
            <person name="Carballo J."/>
            <person name="Santos B.A.C.M."/>
            <person name="Zappacosta D."/>
            <person name="Garbus I."/>
            <person name="Selva J.P."/>
            <person name="Gallo C.A."/>
            <person name="Diaz A."/>
            <person name="Albertini E."/>
            <person name="Caccamo M."/>
            <person name="Echenique V."/>
        </authorList>
    </citation>
    <scope>NUCLEOTIDE SEQUENCE [LARGE SCALE GENOMIC DNA]</scope>
    <source>
        <strain evidence="3">cv. Victoria</strain>
        <tissue evidence="2">Leaf</tissue>
    </source>
</reference>
<dbReference type="EMBL" id="RWGY01000577">
    <property type="protein sequence ID" value="TVU00503.1"/>
    <property type="molecule type" value="Genomic_DNA"/>
</dbReference>
<accession>A0A5J9SNE3</accession>
<sequence>MLRLRRVHVFCCSGIKVAASVWQGFIIHKELLTVELEGNKAEAGKRGQGNWVLKMQPRWEQEEEADAEATGGSGGDRDRNRTRRRPLPRRVSSDAAAVEKDPLILWCTIHPMENWNHVSRSLVGLEQEDEEATSNL</sequence>
<name>A0A5J9SNE3_9POAL</name>
<proteinExistence type="predicted"/>
<dbReference type="Gramene" id="TVU00503">
    <property type="protein sequence ID" value="TVU00503"/>
    <property type="gene ID" value="EJB05_54068"/>
</dbReference>
<evidence type="ECO:0000313" key="3">
    <source>
        <dbReference type="Proteomes" id="UP000324897"/>
    </source>
</evidence>
<keyword evidence="3" id="KW-1185">Reference proteome</keyword>
<organism evidence="2 3">
    <name type="scientific">Eragrostis curvula</name>
    <name type="common">weeping love grass</name>
    <dbReference type="NCBI Taxonomy" id="38414"/>
    <lineage>
        <taxon>Eukaryota</taxon>
        <taxon>Viridiplantae</taxon>
        <taxon>Streptophyta</taxon>
        <taxon>Embryophyta</taxon>
        <taxon>Tracheophyta</taxon>
        <taxon>Spermatophyta</taxon>
        <taxon>Magnoliopsida</taxon>
        <taxon>Liliopsida</taxon>
        <taxon>Poales</taxon>
        <taxon>Poaceae</taxon>
        <taxon>PACMAD clade</taxon>
        <taxon>Chloridoideae</taxon>
        <taxon>Eragrostideae</taxon>
        <taxon>Eragrostidinae</taxon>
        <taxon>Eragrostis</taxon>
    </lineage>
</organism>
<feature type="non-terminal residue" evidence="2">
    <location>
        <position position="1"/>
    </location>
</feature>
<feature type="region of interest" description="Disordered" evidence="1">
    <location>
        <begin position="42"/>
        <end position="95"/>
    </location>
</feature>
<comment type="caution">
    <text evidence="2">The sequence shown here is derived from an EMBL/GenBank/DDBJ whole genome shotgun (WGS) entry which is preliminary data.</text>
</comment>
<gene>
    <name evidence="2" type="ORF">EJB05_54068</name>
</gene>